<name>A0A1Y2J6M2_TRAC3</name>
<dbReference type="AlphaFoldDB" id="A0A1Y2J6M2"/>
<protein>
    <submittedName>
        <fullName evidence="1">Uncharacterized protein</fullName>
    </submittedName>
</protein>
<evidence type="ECO:0000313" key="1">
    <source>
        <dbReference type="EMBL" id="OSD08121.1"/>
    </source>
</evidence>
<dbReference type="Proteomes" id="UP000193067">
    <property type="component" value="Unassembled WGS sequence"/>
</dbReference>
<keyword evidence="2" id="KW-1185">Reference proteome</keyword>
<gene>
    <name evidence="1" type="ORF">PYCCODRAFT_1463357</name>
</gene>
<dbReference type="EMBL" id="KZ084087">
    <property type="protein sequence ID" value="OSD08121.1"/>
    <property type="molecule type" value="Genomic_DNA"/>
</dbReference>
<evidence type="ECO:0000313" key="2">
    <source>
        <dbReference type="Proteomes" id="UP000193067"/>
    </source>
</evidence>
<sequence>MRPEVWSKRFAESVVSFNNVNLRMAREVLSLYQGALVLSGNQYQPLNDALRSAVEVASSLEQQWYLFSHLYDHLLMTMGASEAVRFQNAAPTVQNAYQFVQDALAEMRGIEDEWTSYFITVLTTDGLQSVLSSADQRMLDVNGVEGVVRSDFDYLIHCMRKRDDITVEIHNLCDLKAQEWADTGNDAVSMQELQEMMASVGRMAQEYTLQQNLLPLAVQNIRDIDYHVRKHAMTLMTAEGEDLDIAKIPKVLGKRDKILELASDIQSVGEPMMNILNVLIRRLQRMDNAAIPGANEEGDTADNEALERW</sequence>
<proteinExistence type="predicted"/>
<accession>A0A1Y2J6M2</accession>
<organism evidence="1 2">
    <name type="scientific">Trametes coccinea (strain BRFM310)</name>
    <name type="common">Pycnoporus coccineus</name>
    <dbReference type="NCBI Taxonomy" id="1353009"/>
    <lineage>
        <taxon>Eukaryota</taxon>
        <taxon>Fungi</taxon>
        <taxon>Dikarya</taxon>
        <taxon>Basidiomycota</taxon>
        <taxon>Agaricomycotina</taxon>
        <taxon>Agaricomycetes</taxon>
        <taxon>Polyporales</taxon>
        <taxon>Polyporaceae</taxon>
        <taxon>Trametes</taxon>
    </lineage>
</organism>
<reference evidence="1 2" key="1">
    <citation type="journal article" date="2015" name="Biotechnol. Biofuels">
        <title>Enhanced degradation of softwood versus hardwood by the white-rot fungus Pycnoporus coccineus.</title>
        <authorList>
            <person name="Couturier M."/>
            <person name="Navarro D."/>
            <person name="Chevret D."/>
            <person name="Henrissat B."/>
            <person name="Piumi F."/>
            <person name="Ruiz-Duenas F.J."/>
            <person name="Martinez A.T."/>
            <person name="Grigoriev I.V."/>
            <person name="Riley R."/>
            <person name="Lipzen A."/>
            <person name="Berrin J.G."/>
            <person name="Master E.R."/>
            <person name="Rosso M.N."/>
        </authorList>
    </citation>
    <scope>NUCLEOTIDE SEQUENCE [LARGE SCALE GENOMIC DNA]</scope>
    <source>
        <strain evidence="1 2">BRFM310</strain>
    </source>
</reference>